<dbReference type="Proteomes" id="UP000182135">
    <property type="component" value="Unassembled WGS sequence"/>
</dbReference>
<dbReference type="RefSeq" id="WP_074846720.1">
    <property type="nucleotide sequence ID" value="NZ_FOOE01000045.1"/>
</dbReference>
<accession>A0A1I2QK67</accession>
<protein>
    <submittedName>
        <fullName evidence="1">Uncharacterized protein</fullName>
    </submittedName>
</protein>
<dbReference type="AlphaFoldDB" id="A0A1I2QK67"/>
<evidence type="ECO:0000313" key="2">
    <source>
        <dbReference type="Proteomes" id="UP000182135"/>
    </source>
</evidence>
<reference evidence="1 2" key="1">
    <citation type="submission" date="2016-10" db="EMBL/GenBank/DDBJ databases">
        <authorList>
            <person name="de Groot N.N."/>
        </authorList>
    </citation>
    <scope>NUCLEOTIDE SEQUENCE [LARGE SCALE GENOMIC DNA]</scope>
    <source>
        <strain evidence="1 2">NLAE-zl-G419</strain>
    </source>
</reference>
<sequence>MKDVLSELKENLNDNLYEIKENYSRALDLVKDMQDERDKEKEDKQEIVSRLEWVLGADLNEMENTIHDIISEFKEKA</sequence>
<dbReference type="EMBL" id="FOOE01000045">
    <property type="protein sequence ID" value="SFG28812.1"/>
    <property type="molecule type" value="Genomic_DNA"/>
</dbReference>
<evidence type="ECO:0000313" key="1">
    <source>
        <dbReference type="EMBL" id="SFG28812.1"/>
    </source>
</evidence>
<gene>
    <name evidence="1" type="ORF">SAMN04487885_14511</name>
</gene>
<keyword evidence="2" id="KW-1185">Reference proteome</keyword>
<proteinExistence type="predicted"/>
<organism evidence="1 2">
    <name type="scientific">Clostridium cadaveris</name>
    <dbReference type="NCBI Taxonomy" id="1529"/>
    <lineage>
        <taxon>Bacteria</taxon>
        <taxon>Bacillati</taxon>
        <taxon>Bacillota</taxon>
        <taxon>Clostridia</taxon>
        <taxon>Eubacteriales</taxon>
        <taxon>Clostridiaceae</taxon>
        <taxon>Clostridium</taxon>
    </lineage>
</organism>
<dbReference type="STRING" id="1529.SAMN04487885_14511"/>
<name>A0A1I2QK67_9CLOT</name>